<comment type="caution">
    <text evidence="1">The sequence shown here is derived from an EMBL/GenBank/DDBJ whole genome shotgun (WGS) entry which is preliminary data.</text>
</comment>
<keyword evidence="2" id="KW-1185">Reference proteome</keyword>
<gene>
    <name evidence="1" type="ORF">DFR38_101156</name>
</gene>
<reference evidence="1 2" key="1">
    <citation type="submission" date="2018-05" db="EMBL/GenBank/DDBJ databases">
        <title>Genomic Encyclopedia of Type Strains, Phase IV (KMG-IV): sequencing the most valuable type-strain genomes for metagenomic binning, comparative biology and taxonomic classification.</title>
        <authorList>
            <person name="Goeker M."/>
        </authorList>
    </citation>
    <scope>NUCLEOTIDE SEQUENCE [LARGE SCALE GENOMIC DNA]</scope>
    <source>
        <strain evidence="1 2">DSM 25134</strain>
    </source>
</reference>
<proteinExistence type="predicted"/>
<dbReference type="RefSeq" id="WP_110312858.1">
    <property type="nucleotide sequence ID" value="NZ_LNQU01000033.1"/>
</dbReference>
<accession>A0A318JKF3</accession>
<evidence type="ECO:0000313" key="2">
    <source>
        <dbReference type="Proteomes" id="UP000248395"/>
    </source>
</evidence>
<protein>
    <submittedName>
        <fullName evidence="1">Uncharacterized protein</fullName>
    </submittedName>
</protein>
<dbReference type="Proteomes" id="UP000248395">
    <property type="component" value="Unassembled WGS sequence"/>
</dbReference>
<organism evidence="1 2">
    <name type="scientific">Aquitalea magnusonii</name>
    <dbReference type="NCBI Taxonomy" id="332411"/>
    <lineage>
        <taxon>Bacteria</taxon>
        <taxon>Pseudomonadati</taxon>
        <taxon>Pseudomonadota</taxon>
        <taxon>Betaproteobacteria</taxon>
        <taxon>Neisseriales</taxon>
        <taxon>Chromobacteriaceae</taxon>
        <taxon>Aquitalea</taxon>
    </lineage>
</organism>
<dbReference type="AlphaFoldDB" id="A0A318JKF3"/>
<sequence>MSESEIYGETRILLALQRNERAQKWAEAAYEFERLNAPDKLNVLLTSGDSVPKHISAMLAGKSLAHKGKGKAHAHHPLKRYSLLKAAHESNKECGIETDLPNLDEIVHWVAEECGMSYDTLKNKTKKKVPEYKAYIEHVKNEILNEEI</sequence>
<name>A0A318JKF3_9NEIS</name>
<evidence type="ECO:0000313" key="1">
    <source>
        <dbReference type="EMBL" id="PXX51095.1"/>
    </source>
</evidence>
<dbReference type="EMBL" id="QJKC01000001">
    <property type="protein sequence ID" value="PXX51095.1"/>
    <property type="molecule type" value="Genomic_DNA"/>
</dbReference>